<evidence type="ECO:0000256" key="1">
    <source>
        <dbReference type="SAM" id="MobiDB-lite"/>
    </source>
</evidence>
<feature type="domain" description="EF-hand" evidence="2">
    <location>
        <begin position="153"/>
        <end position="188"/>
    </location>
</feature>
<dbReference type="EMBL" id="FTPD01000067">
    <property type="protein sequence ID" value="SIT59223.1"/>
    <property type="molecule type" value="Genomic_DNA"/>
</dbReference>
<dbReference type="Proteomes" id="UP000188388">
    <property type="component" value="Unassembled WGS sequence"/>
</dbReference>
<feature type="region of interest" description="Disordered" evidence="1">
    <location>
        <begin position="1"/>
        <end position="44"/>
    </location>
</feature>
<proteinExistence type="predicted"/>
<dbReference type="PROSITE" id="PS50222">
    <property type="entry name" value="EF_HAND_2"/>
    <property type="match status" value="2"/>
</dbReference>
<dbReference type="AlphaFoldDB" id="A0A1R3VH32"/>
<dbReference type="InterPro" id="IPR002048">
    <property type="entry name" value="EF_hand_dom"/>
</dbReference>
<sequence>MKPAPLAESAGPIGLPPDPQQEPGGSAAQAAGENFSPASVGEASLLRIGQQSPLATNDSERTITMQRSALFATLLLGLVPLSAAHGQDISGKDMPGKRILQRVDTNGDGAISKDEMLAARERMFTKLDRNDDGVIDEKEIEGARDTIMDRADAAQARLGNRWPRMDTNGDGKVSEDEFRNRMPLFDLADRNGDGTLSADEIAAVRKLFADRAG</sequence>
<gene>
    <name evidence="3" type="ORF">BQ8794_70153</name>
</gene>
<name>A0A1R3VH32_9HYPH</name>
<dbReference type="InterPro" id="IPR011992">
    <property type="entry name" value="EF-hand-dom_pair"/>
</dbReference>
<dbReference type="GO" id="GO:0005509">
    <property type="term" value="F:calcium ion binding"/>
    <property type="evidence" value="ECO:0007669"/>
    <property type="project" value="InterPro"/>
</dbReference>
<dbReference type="InterPro" id="IPR018247">
    <property type="entry name" value="EF_Hand_1_Ca_BS"/>
</dbReference>
<dbReference type="Gene3D" id="1.10.238.10">
    <property type="entry name" value="EF-hand"/>
    <property type="match status" value="2"/>
</dbReference>
<keyword evidence="4" id="KW-1185">Reference proteome</keyword>
<evidence type="ECO:0000259" key="2">
    <source>
        <dbReference type="PROSITE" id="PS50222"/>
    </source>
</evidence>
<dbReference type="SUPFAM" id="SSF47473">
    <property type="entry name" value="EF-hand"/>
    <property type="match status" value="1"/>
</dbReference>
<reference evidence="4" key="1">
    <citation type="submission" date="2017-01" db="EMBL/GenBank/DDBJ databases">
        <authorList>
            <person name="Brunel B."/>
        </authorList>
    </citation>
    <scope>NUCLEOTIDE SEQUENCE [LARGE SCALE GENOMIC DNA]</scope>
</reference>
<evidence type="ECO:0000313" key="4">
    <source>
        <dbReference type="Proteomes" id="UP000188388"/>
    </source>
</evidence>
<evidence type="ECO:0000313" key="3">
    <source>
        <dbReference type="EMBL" id="SIT59223.1"/>
    </source>
</evidence>
<dbReference type="STRING" id="1631249.BQ8794_70153"/>
<accession>A0A1R3VH32</accession>
<protein>
    <submittedName>
        <fullName evidence="3">Putative signal transduction protein with EFhand domain (Modular protein)</fullName>
    </submittedName>
</protein>
<dbReference type="PROSITE" id="PS00018">
    <property type="entry name" value="EF_HAND_1"/>
    <property type="match status" value="4"/>
</dbReference>
<dbReference type="SMART" id="SM00054">
    <property type="entry name" value="EFh"/>
    <property type="match status" value="3"/>
</dbReference>
<dbReference type="Pfam" id="PF13202">
    <property type="entry name" value="EF-hand_5"/>
    <property type="match status" value="4"/>
</dbReference>
<organism evidence="3 4">
    <name type="scientific">Mesorhizobium prunaredense</name>
    <dbReference type="NCBI Taxonomy" id="1631249"/>
    <lineage>
        <taxon>Bacteria</taxon>
        <taxon>Pseudomonadati</taxon>
        <taxon>Pseudomonadota</taxon>
        <taxon>Alphaproteobacteria</taxon>
        <taxon>Hyphomicrobiales</taxon>
        <taxon>Phyllobacteriaceae</taxon>
        <taxon>Mesorhizobium</taxon>
    </lineage>
</organism>
<feature type="domain" description="EF-hand" evidence="2">
    <location>
        <begin position="97"/>
        <end position="126"/>
    </location>
</feature>